<feature type="domain" description="RNA polymerase sigma factor 70 region 4 type 2" evidence="1">
    <location>
        <begin position="7"/>
        <end position="57"/>
    </location>
</feature>
<evidence type="ECO:0000259" key="1">
    <source>
        <dbReference type="Pfam" id="PF08281"/>
    </source>
</evidence>
<dbReference type="Pfam" id="PF08281">
    <property type="entry name" value="Sigma70_r4_2"/>
    <property type="match status" value="1"/>
</dbReference>
<dbReference type="SUPFAM" id="SSF88659">
    <property type="entry name" value="Sigma3 and sigma4 domains of RNA polymerase sigma factors"/>
    <property type="match status" value="1"/>
</dbReference>
<keyword evidence="3" id="KW-1185">Reference proteome</keyword>
<reference evidence="2 3" key="1">
    <citation type="submission" date="2022-02" db="EMBL/GenBank/DDBJ databases">
        <title>Halomonas fukangensis sp. nov., a halophilic bacterium isolated from a bulk soil of Kalidium foliatum at Fukang.</title>
        <authorList>
            <person name="Huang Y."/>
        </authorList>
    </citation>
    <scope>NUCLEOTIDE SEQUENCE [LARGE SCALE GENOMIC DNA]</scope>
    <source>
        <strain evidence="2 3">EGI 63088</strain>
    </source>
</reference>
<dbReference type="Proteomes" id="UP001202117">
    <property type="component" value="Unassembled WGS sequence"/>
</dbReference>
<dbReference type="InterPro" id="IPR013249">
    <property type="entry name" value="RNA_pol_sigma70_r4_t2"/>
</dbReference>
<sequence length="65" mass="7521">KEELSHLEEALNHLELPDRELLTLAKLQNIRYNELAVIMDSTPGAVKAKVFRAIQKLKTIYFKDI</sequence>
<accession>A0ABS9S0N8</accession>
<evidence type="ECO:0000313" key="3">
    <source>
        <dbReference type="Proteomes" id="UP001202117"/>
    </source>
</evidence>
<protein>
    <recommendedName>
        <fullName evidence="1">RNA polymerase sigma factor 70 region 4 type 2 domain-containing protein</fullName>
    </recommendedName>
</protein>
<dbReference type="InterPro" id="IPR036388">
    <property type="entry name" value="WH-like_DNA-bd_sf"/>
</dbReference>
<proteinExistence type="predicted"/>
<dbReference type="Gene3D" id="1.10.10.10">
    <property type="entry name" value="Winged helix-like DNA-binding domain superfamily/Winged helix DNA-binding domain"/>
    <property type="match status" value="1"/>
</dbReference>
<dbReference type="EMBL" id="JAKVPY010000146">
    <property type="protein sequence ID" value="MCH4565678.1"/>
    <property type="molecule type" value="Genomic_DNA"/>
</dbReference>
<organism evidence="2 3">
    <name type="scientific">Halomonas flagellata</name>
    <dbReference type="NCBI Taxonomy" id="2920385"/>
    <lineage>
        <taxon>Bacteria</taxon>
        <taxon>Pseudomonadati</taxon>
        <taxon>Pseudomonadota</taxon>
        <taxon>Gammaproteobacteria</taxon>
        <taxon>Oceanospirillales</taxon>
        <taxon>Halomonadaceae</taxon>
        <taxon>Halomonas</taxon>
    </lineage>
</organism>
<dbReference type="InterPro" id="IPR013324">
    <property type="entry name" value="RNA_pol_sigma_r3/r4-like"/>
</dbReference>
<gene>
    <name evidence="2" type="ORF">MKP05_21595</name>
</gene>
<feature type="non-terminal residue" evidence="2">
    <location>
        <position position="1"/>
    </location>
</feature>
<name>A0ABS9S0N8_9GAMM</name>
<evidence type="ECO:0000313" key="2">
    <source>
        <dbReference type="EMBL" id="MCH4565678.1"/>
    </source>
</evidence>
<comment type="caution">
    <text evidence="2">The sequence shown here is derived from an EMBL/GenBank/DDBJ whole genome shotgun (WGS) entry which is preliminary data.</text>
</comment>
<dbReference type="RefSeq" id="WP_240570176.1">
    <property type="nucleotide sequence ID" value="NZ_JAKVPY010000146.1"/>
</dbReference>